<sequence>GLPDMTTAKIVSITPITQVSTVDDHNSPVIKQVINRLPFVPTGPQTSSPSRPYSPNDAQPSIPGAGGIANNIAPLLNAVRDNMNIPNNNNNGDPFNNYTTNLP</sequence>
<feature type="non-terminal residue" evidence="2">
    <location>
        <position position="1"/>
    </location>
</feature>
<organism evidence="2">
    <name type="scientific">Homalodisca liturata</name>
    <dbReference type="NCBI Taxonomy" id="320908"/>
    <lineage>
        <taxon>Eukaryota</taxon>
        <taxon>Metazoa</taxon>
        <taxon>Ecdysozoa</taxon>
        <taxon>Arthropoda</taxon>
        <taxon>Hexapoda</taxon>
        <taxon>Insecta</taxon>
        <taxon>Pterygota</taxon>
        <taxon>Neoptera</taxon>
        <taxon>Paraneoptera</taxon>
        <taxon>Hemiptera</taxon>
        <taxon>Auchenorrhyncha</taxon>
        <taxon>Membracoidea</taxon>
        <taxon>Cicadellidae</taxon>
        <taxon>Cicadellinae</taxon>
        <taxon>Proconiini</taxon>
        <taxon>Homalodisca</taxon>
    </lineage>
</organism>
<feature type="region of interest" description="Disordered" evidence="1">
    <location>
        <begin position="84"/>
        <end position="103"/>
    </location>
</feature>
<accession>A0A1B6JD65</accession>
<feature type="compositionally biased region" description="Polar residues" evidence="1">
    <location>
        <begin position="43"/>
        <end position="59"/>
    </location>
</feature>
<protein>
    <submittedName>
        <fullName evidence="2">Uncharacterized protein</fullName>
    </submittedName>
</protein>
<evidence type="ECO:0000256" key="1">
    <source>
        <dbReference type="SAM" id="MobiDB-lite"/>
    </source>
</evidence>
<proteinExistence type="predicted"/>
<name>A0A1B6JD65_9HEMI</name>
<feature type="region of interest" description="Disordered" evidence="1">
    <location>
        <begin position="37"/>
        <end position="67"/>
    </location>
</feature>
<gene>
    <name evidence="2" type="ORF">g.57387</name>
</gene>
<feature type="non-terminal residue" evidence="2">
    <location>
        <position position="103"/>
    </location>
</feature>
<reference evidence="2" key="1">
    <citation type="submission" date="2015-11" db="EMBL/GenBank/DDBJ databases">
        <title>De novo transcriptome assembly of four potential Pierce s Disease insect vectors from Arizona vineyards.</title>
        <authorList>
            <person name="Tassone E.E."/>
        </authorList>
    </citation>
    <scope>NUCLEOTIDE SEQUENCE</scope>
</reference>
<dbReference type="EMBL" id="GECU01010639">
    <property type="protein sequence ID" value="JAS97067.1"/>
    <property type="molecule type" value="Transcribed_RNA"/>
</dbReference>
<dbReference type="AlphaFoldDB" id="A0A1B6JD65"/>
<evidence type="ECO:0000313" key="2">
    <source>
        <dbReference type="EMBL" id="JAS97067.1"/>
    </source>
</evidence>